<feature type="transmembrane region" description="Helical" evidence="1">
    <location>
        <begin position="98"/>
        <end position="118"/>
    </location>
</feature>
<evidence type="ECO:0000313" key="3">
    <source>
        <dbReference type="Proteomes" id="UP000245252"/>
    </source>
</evidence>
<proteinExistence type="predicted"/>
<keyword evidence="3" id="KW-1185">Reference proteome</keyword>
<dbReference type="OrthoDB" id="5372500at2"/>
<dbReference type="AlphaFoldDB" id="A0A2U2DUT1"/>
<dbReference type="Pfam" id="PF04403">
    <property type="entry name" value="PqiA"/>
    <property type="match status" value="1"/>
</dbReference>
<protein>
    <submittedName>
        <fullName evidence="2">Paraquat-inducible membrane protein A</fullName>
    </submittedName>
</protein>
<dbReference type="Proteomes" id="UP000245252">
    <property type="component" value="Unassembled WGS sequence"/>
</dbReference>
<organism evidence="2 3">
    <name type="scientific">Metarhizobium album</name>
    <dbReference type="NCBI Taxonomy" id="2182425"/>
    <lineage>
        <taxon>Bacteria</taxon>
        <taxon>Pseudomonadati</taxon>
        <taxon>Pseudomonadota</taxon>
        <taxon>Alphaproteobacteria</taxon>
        <taxon>Hyphomicrobiales</taxon>
        <taxon>Rhizobiaceae</taxon>
        <taxon>Metarhizobium</taxon>
    </lineage>
</organism>
<keyword evidence="1" id="KW-1133">Transmembrane helix</keyword>
<keyword evidence="1" id="KW-0812">Transmembrane</keyword>
<dbReference type="RefSeq" id="WP_109457171.1">
    <property type="nucleotide sequence ID" value="NZ_QFBC01000002.1"/>
</dbReference>
<accession>A0A2U2DUT1</accession>
<gene>
    <name evidence="2" type="ORF">DEM27_05340</name>
</gene>
<keyword evidence="1" id="KW-0472">Membrane</keyword>
<evidence type="ECO:0000256" key="1">
    <source>
        <dbReference type="SAM" id="Phobius"/>
    </source>
</evidence>
<feature type="transmembrane region" description="Helical" evidence="1">
    <location>
        <begin position="130"/>
        <end position="148"/>
    </location>
</feature>
<dbReference type="EMBL" id="QFBC01000002">
    <property type="protein sequence ID" value="PWE57068.1"/>
    <property type="molecule type" value="Genomic_DNA"/>
</dbReference>
<name>A0A2U2DUT1_9HYPH</name>
<reference evidence="2 3" key="1">
    <citation type="submission" date="2018-05" db="EMBL/GenBank/DDBJ databases">
        <title>The draft genome of strain NS-104.</title>
        <authorList>
            <person name="Hang P."/>
            <person name="Jiang J."/>
        </authorList>
    </citation>
    <scope>NUCLEOTIDE SEQUENCE [LARGE SCALE GENOMIC DNA]</scope>
    <source>
        <strain evidence="2 3">NS-104</strain>
    </source>
</reference>
<dbReference type="InterPro" id="IPR007498">
    <property type="entry name" value="PqiA-like"/>
</dbReference>
<comment type="caution">
    <text evidence="2">The sequence shown here is derived from an EMBL/GenBank/DDBJ whole genome shotgun (WGS) entry which is preliminary data.</text>
</comment>
<feature type="transmembrane region" description="Helical" evidence="1">
    <location>
        <begin position="55"/>
        <end position="77"/>
    </location>
</feature>
<sequence>MLKAWAKPFLLAAAPFCLALGLVLPLVTFEKLYFFSDSPSLVTIIAALWTSDDRILAALVFLLSVACPVVKMIGLAAEAMNAGRTDGKGIVHRLLPLLSRWSMMDVMLVAVVIVAAKTSGLASAFTQPGLWFYAASAIAAGLLQGLIAKS</sequence>
<evidence type="ECO:0000313" key="2">
    <source>
        <dbReference type="EMBL" id="PWE57068.1"/>
    </source>
</evidence>